<dbReference type="EMBL" id="PFQK01000096">
    <property type="protein sequence ID" value="PJC81264.1"/>
    <property type="molecule type" value="Genomic_DNA"/>
</dbReference>
<protein>
    <recommendedName>
        <fullName evidence="4">DUF2142 domain-containing protein</fullName>
    </recommendedName>
</protein>
<feature type="transmembrane region" description="Helical" evidence="1">
    <location>
        <begin position="182"/>
        <end position="199"/>
    </location>
</feature>
<evidence type="ECO:0000313" key="2">
    <source>
        <dbReference type="EMBL" id="PJC81264.1"/>
    </source>
</evidence>
<accession>A0A2M8GL32</accession>
<feature type="transmembrane region" description="Helical" evidence="1">
    <location>
        <begin position="313"/>
        <end position="333"/>
    </location>
</feature>
<keyword evidence="1" id="KW-0812">Transmembrane</keyword>
<feature type="transmembrane region" description="Helical" evidence="1">
    <location>
        <begin position="158"/>
        <end position="176"/>
    </location>
</feature>
<comment type="caution">
    <text evidence="2">The sequence shown here is derived from an EMBL/GenBank/DDBJ whole genome shotgun (WGS) entry which is preliminary data.</text>
</comment>
<feature type="transmembrane region" description="Helical" evidence="1">
    <location>
        <begin position="206"/>
        <end position="226"/>
    </location>
</feature>
<sequence>MRKIIAVYLILVGAIFIFFIPPFQKADETTHFKKALAVTHGVFYCPANNQITVPKQFTILINEEKLQSIIAKENKKMGLLVWINEVFSTKANYQPSVINIASICQLPPISYLPQSVGLLISQFLYFNQFLSFFSGRFFAYIFFLIWFYFLLKHCPKSIKPLILLTFFLPMTLHQLTAYSYDGVQIMLALTIFVSGIKLVESRLKKINWVIVLIIAFVGFLICRAVVKVAYPTTINPADQIILLKTNPFSILEIIIKTTFIKFPFYLQGVIGIFGWLEYGLDYFTYFFYILLILFTIYQTKLEKKLLLLNWQNIILGSIIFIFYLFLLFINYLFWTPYKSKVIEGIQGRYFLLIFPFLLFFLINIRQRYFPKMKIIKLNIPNWLIAAVCIIIITLIFQNIVSRFYF</sequence>
<feature type="transmembrane region" description="Helical" evidence="1">
    <location>
        <begin position="382"/>
        <end position="400"/>
    </location>
</feature>
<dbReference type="Proteomes" id="UP000229370">
    <property type="component" value="Unassembled WGS sequence"/>
</dbReference>
<evidence type="ECO:0000256" key="1">
    <source>
        <dbReference type="SAM" id="Phobius"/>
    </source>
</evidence>
<feature type="transmembrane region" description="Helical" evidence="1">
    <location>
        <begin position="5"/>
        <end position="23"/>
    </location>
</feature>
<dbReference type="AlphaFoldDB" id="A0A2M8GL32"/>
<feature type="transmembrane region" description="Helical" evidence="1">
    <location>
        <begin position="345"/>
        <end position="362"/>
    </location>
</feature>
<dbReference type="Pfam" id="PF09913">
    <property type="entry name" value="DUF2142"/>
    <property type="match status" value="2"/>
</dbReference>
<keyword evidence="1" id="KW-1133">Transmembrane helix</keyword>
<gene>
    <name evidence="2" type="ORF">CO007_05585</name>
</gene>
<feature type="transmembrane region" description="Helical" evidence="1">
    <location>
        <begin position="282"/>
        <end position="301"/>
    </location>
</feature>
<dbReference type="InterPro" id="IPR018674">
    <property type="entry name" value="DUF2142_membrane"/>
</dbReference>
<reference evidence="3" key="1">
    <citation type="submission" date="2017-09" db="EMBL/GenBank/DDBJ databases">
        <title>Depth-based differentiation of microbial function through sediment-hosted aquifers and enrichment of novel symbionts in the deep terrestrial subsurface.</title>
        <authorList>
            <person name="Probst A.J."/>
            <person name="Ladd B."/>
            <person name="Jarett J.K."/>
            <person name="Geller-Mcgrath D.E."/>
            <person name="Sieber C.M.K."/>
            <person name="Emerson J.B."/>
            <person name="Anantharaman K."/>
            <person name="Thomas B.C."/>
            <person name="Malmstrom R."/>
            <person name="Stieglmeier M."/>
            <person name="Klingl A."/>
            <person name="Woyke T."/>
            <person name="Ryan C.M."/>
            <person name="Banfield J.F."/>
        </authorList>
    </citation>
    <scope>NUCLEOTIDE SEQUENCE [LARGE SCALE GENOMIC DNA]</scope>
</reference>
<keyword evidence="1" id="KW-0472">Membrane</keyword>
<feature type="transmembrane region" description="Helical" evidence="1">
    <location>
        <begin position="129"/>
        <end position="151"/>
    </location>
</feature>
<name>A0A2M8GL32_9BACT</name>
<organism evidence="2 3">
    <name type="scientific">Candidatus Roizmanbacteria bacterium CG_4_8_14_3_um_filter_36_10</name>
    <dbReference type="NCBI Taxonomy" id="1974834"/>
    <lineage>
        <taxon>Bacteria</taxon>
        <taxon>Candidatus Roizmaniibacteriota</taxon>
    </lineage>
</organism>
<evidence type="ECO:0000313" key="3">
    <source>
        <dbReference type="Proteomes" id="UP000229370"/>
    </source>
</evidence>
<evidence type="ECO:0008006" key="4">
    <source>
        <dbReference type="Google" id="ProtNLM"/>
    </source>
</evidence>
<proteinExistence type="predicted"/>